<feature type="transmembrane region" description="Helical" evidence="1">
    <location>
        <begin position="37"/>
        <end position="57"/>
    </location>
</feature>
<feature type="transmembrane region" description="Helical" evidence="1">
    <location>
        <begin position="149"/>
        <end position="174"/>
    </location>
</feature>
<feature type="transmembrane region" description="Helical" evidence="1">
    <location>
        <begin position="116"/>
        <end position="137"/>
    </location>
</feature>
<gene>
    <name evidence="2" type="ORF">OCV77_16010</name>
</gene>
<dbReference type="EMBL" id="JAOQKJ010000023">
    <property type="protein sequence ID" value="MCU6745973.1"/>
    <property type="molecule type" value="Genomic_DNA"/>
</dbReference>
<feature type="transmembrane region" description="Helical" evidence="1">
    <location>
        <begin position="194"/>
        <end position="216"/>
    </location>
</feature>
<evidence type="ECO:0008006" key="4">
    <source>
        <dbReference type="Google" id="ProtNLM"/>
    </source>
</evidence>
<name>A0ABT2T6T4_9FIRM</name>
<feature type="transmembrane region" description="Helical" evidence="1">
    <location>
        <begin position="320"/>
        <end position="337"/>
    </location>
</feature>
<accession>A0ABT2T6T4</accession>
<feature type="transmembrane region" description="Helical" evidence="1">
    <location>
        <begin position="365"/>
        <end position="383"/>
    </location>
</feature>
<sequence length="426" mass="49071">MIEESMQEQEEFPESKPAEKERLTDRILTRKLTLKGITFQMVDILFTACLFILAFLIRWKLMPIESADYFGFLEPWMEAIRTNGGWRSLSMEISNYTSPYMYIMTLLSYISTNDLYALKLVSVVFDYFAAIAVLRILYHMTGNLRKSILGMAVLLLSPTVIIDSAYWCQCDIIYTSFLLYSYLYFLEDDGEKSAIFFGLSFMFKLQSVFLLPFFVIMWLKKRTIRLEYYLWVPAIYFISVIPAWIAGRSLKDLLTVYLDQSGYYPWGTLHYPNVYALLGEEMPDLRHADEVSGAGTIMTIMILGCIAYYLYTKKLELTEELMITLALFTVTITVYTLPHMHDRYGFLIDLLAIIYGVYRMKKLPVTCGFMLVSMLTFMPYLIAVDILPLKVLALIQLALIIYVGYDLYSQVSRAAATESGSSPSAI</sequence>
<feature type="transmembrane region" description="Helical" evidence="1">
    <location>
        <begin position="228"/>
        <end position="247"/>
    </location>
</feature>
<feature type="transmembrane region" description="Helical" evidence="1">
    <location>
        <begin position="389"/>
        <end position="408"/>
    </location>
</feature>
<keyword evidence="3" id="KW-1185">Reference proteome</keyword>
<evidence type="ECO:0000313" key="2">
    <source>
        <dbReference type="EMBL" id="MCU6745973.1"/>
    </source>
</evidence>
<keyword evidence="1" id="KW-0472">Membrane</keyword>
<feature type="transmembrane region" description="Helical" evidence="1">
    <location>
        <begin position="291"/>
        <end position="311"/>
    </location>
</feature>
<dbReference type="RefSeq" id="WP_262575971.1">
    <property type="nucleotide sequence ID" value="NZ_JAOQKJ010000023.1"/>
</dbReference>
<keyword evidence="1" id="KW-1133">Transmembrane helix</keyword>
<protein>
    <recommendedName>
        <fullName evidence="4">Mannosyltransferase related to Gpi18</fullName>
    </recommendedName>
</protein>
<proteinExistence type="predicted"/>
<comment type="caution">
    <text evidence="2">The sequence shown here is derived from an EMBL/GenBank/DDBJ whole genome shotgun (WGS) entry which is preliminary data.</text>
</comment>
<evidence type="ECO:0000313" key="3">
    <source>
        <dbReference type="Proteomes" id="UP001652432"/>
    </source>
</evidence>
<organism evidence="2 3">
    <name type="scientific">Suilimivivens aceti</name>
    <dbReference type="NCBI Taxonomy" id="2981774"/>
    <lineage>
        <taxon>Bacteria</taxon>
        <taxon>Bacillati</taxon>
        <taxon>Bacillota</taxon>
        <taxon>Clostridia</taxon>
        <taxon>Lachnospirales</taxon>
        <taxon>Lachnospiraceae</taxon>
        <taxon>Suilimivivens</taxon>
    </lineage>
</organism>
<evidence type="ECO:0000256" key="1">
    <source>
        <dbReference type="SAM" id="Phobius"/>
    </source>
</evidence>
<reference evidence="2 3" key="1">
    <citation type="journal article" date="2021" name="ISME Commun">
        <title>Automated analysis of genomic sequences facilitates high-throughput and comprehensive description of bacteria.</title>
        <authorList>
            <person name="Hitch T.C.A."/>
        </authorList>
    </citation>
    <scope>NUCLEOTIDE SEQUENCE [LARGE SCALE GENOMIC DNA]</scope>
    <source>
        <strain evidence="2 3">Sanger_18</strain>
    </source>
</reference>
<keyword evidence="1" id="KW-0812">Transmembrane</keyword>
<dbReference type="Proteomes" id="UP001652432">
    <property type="component" value="Unassembled WGS sequence"/>
</dbReference>
<feature type="transmembrane region" description="Helical" evidence="1">
    <location>
        <begin position="343"/>
        <end position="358"/>
    </location>
</feature>